<evidence type="ECO:0000313" key="2">
    <source>
        <dbReference type="Proteomes" id="UP000076858"/>
    </source>
</evidence>
<comment type="caution">
    <text evidence="1">The sequence shown here is derived from an EMBL/GenBank/DDBJ whole genome shotgun (WGS) entry which is preliminary data.</text>
</comment>
<dbReference type="AlphaFoldDB" id="A0A164EFK4"/>
<keyword evidence="2" id="KW-1185">Reference proteome</keyword>
<accession>A0A164EFK4</accession>
<proteinExistence type="predicted"/>
<dbReference type="EMBL" id="LRGB01023860">
    <property type="protein sequence ID" value="KZR96732.1"/>
    <property type="molecule type" value="Genomic_DNA"/>
</dbReference>
<reference evidence="1 2" key="1">
    <citation type="submission" date="2016-03" db="EMBL/GenBank/DDBJ databases">
        <title>EvidentialGene: Evidence-directed Construction of Genes on Genomes.</title>
        <authorList>
            <person name="Gilbert D.G."/>
            <person name="Choi J.-H."/>
            <person name="Mockaitis K."/>
            <person name="Colbourne J."/>
            <person name="Pfrender M."/>
        </authorList>
    </citation>
    <scope>NUCLEOTIDE SEQUENCE [LARGE SCALE GENOMIC DNA]</scope>
    <source>
        <strain evidence="1 2">Xinb3</strain>
        <tissue evidence="1">Complete organism</tissue>
    </source>
</reference>
<protein>
    <submittedName>
        <fullName evidence="1">Uncharacterized protein</fullName>
    </submittedName>
</protein>
<gene>
    <name evidence="1" type="ORF">APZ42_008762</name>
</gene>
<sequence length="202" mass="22295">MIMTSTKDLCFSDLNVYPFLLVFFHSRLYFHRDIRRQAVLFGDPVDTSAYIRGVLQRLCISSTYGSVLKSPTETTRLLGIQQDELVEDVQFSIVSINKELTALGEHPETLCPFRVENRTIEQDHPLGNLVVEISEIVCSGSCSVQRCGGAGSTCKQLTTDLRLSVNHPVTGLPETVIVTNMAIGCSCATDDPGVLGEEVIRR</sequence>
<dbReference type="OrthoDB" id="6355394at2759"/>
<name>A0A164EFK4_9CRUS</name>
<dbReference type="Proteomes" id="UP000076858">
    <property type="component" value="Unassembled WGS sequence"/>
</dbReference>
<evidence type="ECO:0000313" key="1">
    <source>
        <dbReference type="EMBL" id="KZR96732.1"/>
    </source>
</evidence>
<organism evidence="1 2">
    <name type="scientific">Daphnia magna</name>
    <dbReference type="NCBI Taxonomy" id="35525"/>
    <lineage>
        <taxon>Eukaryota</taxon>
        <taxon>Metazoa</taxon>
        <taxon>Ecdysozoa</taxon>
        <taxon>Arthropoda</taxon>
        <taxon>Crustacea</taxon>
        <taxon>Branchiopoda</taxon>
        <taxon>Diplostraca</taxon>
        <taxon>Cladocera</taxon>
        <taxon>Anomopoda</taxon>
        <taxon>Daphniidae</taxon>
        <taxon>Daphnia</taxon>
    </lineage>
</organism>